<dbReference type="PROSITE" id="PS00221">
    <property type="entry name" value="MIP"/>
    <property type="match status" value="1"/>
</dbReference>
<keyword evidence="6 8" id="KW-0472">Membrane</keyword>
<dbReference type="SUPFAM" id="SSF81338">
    <property type="entry name" value="Aquaporin-like"/>
    <property type="match status" value="1"/>
</dbReference>
<dbReference type="PANTHER" id="PTHR19139:SF270">
    <property type="entry name" value="ENTOMOGLYCEROPORIN 1-RELATED"/>
    <property type="match status" value="1"/>
</dbReference>
<name>A0A2A3EGJ9_APICC</name>
<feature type="transmembrane region" description="Helical" evidence="8">
    <location>
        <begin position="94"/>
        <end position="113"/>
    </location>
</feature>
<keyword evidence="5 8" id="KW-1133">Transmembrane helix</keyword>
<reference evidence="9 10" key="1">
    <citation type="submission" date="2014-07" db="EMBL/GenBank/DDBJ databases">
        <title>Genomic and transcriptomic analysis on Apis cerana provide comprehensive insights into honey bee biology.</title>
        <authorList>
            <person name="Diao Q."/>
            <person name="Sun L."/>
            <person name="Zheng H."/>
            <person name="Zheng H."/>
            <person name="Xu S."/>
            <person name="Wang S."/>
            <person name="Zeng Z."/>
            <person name="Hu F."/>
            <person name="Su S."/>
            <person name="Wu J."/>
        </authorList>
    </citation>
    <scope>NUCLEOTIDE SEQUENCE [LARGE SCALE GENOMIC DNA]</scope>
    <source>
        <tissue evidence="9">Pupae without intestine</tissue>
    </source>
</reference>
<feature type="transmembrane region" description="Helical" evidence="8">
    <location>
        <begin position="219"/>
        <end position="237"/>
    </location>
</feature>
<dbReference type="NCBIfam" id="TIGR00861">
    <property type="entry name" value="MIP"/>
    <property type="match status" value="1"/>
</dbReference>
<dbReference type="GO" id="GO:0015267">
    <property type="term" value="F:channel activity"/>
    <property type="evidence" value="ECO:0007669"/>
    <property type="project" value="InterPro"/>
</dbReference>
<sequence length="295" mass="31800">MEPAGISIIQTNGIADNAGGKSKDLGITFNPSSSIQAAKEKIVTPCLNSLTDETVSGWEIFTIALSETIGTAILVFIGCAGCIGSLGINPSVLQISLTFGLAVLIAIQSIGHISGAHINPSITVAALILGKKSLSMSILYIIAQCIGGMLGYGLLKVITPVNLMYTTTPDTASSFCMTDIHKNLNIFQGIMAEFLATLILVLFACGLWDDRNSKNTDSVPIRFGFCITVLCLIFIPYTGCSLNPARTLGPAIWNGYWRNHWVYWLGPICGAIVASLIYRYIFLYKRTETDFGQRE</sequence>
<feature type="transmembrane region" description="Helical" evidence="8">
    <location>
        <begin position="261"/>
        <end position="281"/>
    </location>
</feature>
<dbReference type="AlphaFoldDB" id="A0A2A3EGJ9"/>
<keyword evidence="4 7" id="KW-0812">Transmembrane</keyword>
<evidence type="ECO:0000256" key="6">
    <source>
        <dbReference type="ARBA" id="ARBA00023136"/>
    </source>
</evidence>
<dbReference type="InterPro" id="IPR022357">
    <property type="entry name" value="MIP_CS"/>
</dbReference>
<gene>
    <name evidence="9" type="ORF">APICC_02865</name>
</gene>
<dbReference type="STRING" id="94128.A0A2A3EGJ9"/>
<dbReference type="InterPro" id="IPR023271">
    <property type="entry name" value="Aquaporin-like"/>
</dbReference>
<dbReference type="InterPro" id="IPR000425">
    <property type="entry name" value="MIP"/>
</dbReference>
<comment type="similarity">
    <text evidence="2 7">Belongs to the MIP/aquaporin (TC 1.A.8) family.</text>
</comment>
<dbReference type="Pfam" id="PF00230">
    <property type="entry name" value="MIP"/>
    <property type="match status" value="1"/>
</dbReference>
<protein>
    <submittedName>
        <fullName evidence="9">Aquaporin</fullName>
    </submittedName>
</protein>
<comment type="subcellular location">
    <subcellularLocation>
        <location evidence="1">Membrane</location>
        <topology evidence="1">Multi-pass membrane protein</topology>
    </subcellularLocation>
</comment>
<evidence type="ECO:0000313" key="10">
    <source>
        <dbReference type="Proteomes" id="UP000242457"/>
    </source>
</evidence>
<dbReference type="Gene3D" id="1.20.1080.10">
    <property type="entry name" value="Glycerol uptake facilitator protein"/>
    <property type="match status" value="1"/>
</dbReference>
<evidence type="ECO:0000256" key="8">
    <source>
        <dbReference type="SAM" id="Phobius"/>
    </source>
</evidence>
<feature type="transmembrane region" description="Helical" evidence="8">
    <location>
        <begin position="186"/>
        <end position="207"/>
    </location>
</feature>
<dbReference type="Proteomes" id="UP000242457">
    <property type="component" value="Unassembled WGS sequence"/>
</dbReference>
<keyword evidence="10" id="KW-1185">Reference proteome</keyword>
<feature type="transmembrane region" description="Helical" evidence="8">
    <location>
        <begin position="134"/>
        <end position="155"/>
    </location>
</feature>
<dbReference type="PRINTS" id="PR00783">
    <property type="entry name" value="MINTRINSICP"/>
</dbReference>
<dbReference type="CDD" id="cd00333">
    <property type="entry name" value="MIP"/>
    <property type="match status" value="1"/>
</dbReference>
<dbReference type="InterPro" id="IPR034294">
    <property type="entry name" value="Aquaporin_transptr"/>
</dbReference>
<proteinExistence type="inferred from homology"/>
<dbReference type="PANTHER" id="PTHR19139">
    <property type="entry name" value="AQUAPORIN TRANSPORTER"/>
    <property type="match status" value="1"/>
</dbReference>
<evidence type="ECO:0000256" key="1">
    <source>
        <dbReference type="ARBA" id="ARBA00004141"/>
    </source>
</evidence>
<evidence type="ECO:0000256" key="2">
    <source>
        <dbReference type="ARBA" id="ARBA00006175"/>
    </source>
</evidence>
<evidence type="ECO:0000256" key="7">
    <source>
        <dbReference type="RuleBase" id="RU000477"/>
    </source>
</evidence>
<dbReference type="GO" id="GO:0005886">
    <property type="term" value="C:plasma membrane"/>
    <property type="evidence" value="ECO:0007669"/>
    <property type="project" value="TreeGrafter"/>
</dbReference>
<keyword evidence="3 7" id="KW-0813">Transport</keyword>
<evidence type="ECO:0000313" key="9">
    <source>
        <dbReference type="EMBL" id="PBC30131.1"/>
    </source>
</evidence>
<evidence type="ECO:0000256" key="3">
    <source>
        <dbReference type="ARBA" id="ARBA00022448"/>
    </source>
</evidence>
<evidence type="ECO:0000256" key="4">
    <source>
        <dbReference type="ARBA" id="ARBA00022692"/>
    </source>
</evidence>
<feature type="transmembrane region" description="Helical" evidence="8">
    <location>
        <begin position="69"/>
        <end position="88"/>
    </location>
</feature>
<organism evidence="9 10">
    <name type="scientific">Apis cerana cerana</name>
    <name type="common">Oriental honeybee</name>
    <dbReference type="NCBI Taxonomy" id="94128"/>
    <lineage>
        <taxon>Eukaryota</taxon>
        <taxon>Metazoa</taxon>
        <taxon>Ecdysozoa</taxon>
        <taxon>Arthropoda</taxon>
        <taxon>Hexapoda</taxon>
        <taxon>Insecta</taxon>
        <taxon>Pterygota</taxon>
        <taxon>Neoptera</taxon>
        <taxon>Endopterygota</taxon>
        <taxon>Hymenoptera</taxon>
        <taxon>Apocrita</taxon>
        <taxon>Aculeata</taxon>
        <taxon>Apoidea</taxon>
        <taxon>Anthophila</taxon>
        <taxon>Apidae</taxon>
        <taxon>Apis</taxon>
    </lineage>
</organism>
<dbReference type="EMBL" id="KZ288266">
    <property type="protein sequence ID" value="PBC30131.1"/>
    <property type="molecule type" value="Genomic_DNA"/>
</dbReference>
<dbReference type="OrthoDB" id="3222at2759"/>
<evidence type="ECO:0000256" key="5">
    <source>
        <dbReference type="ARBA" id="ARBA00022989"/>
    </source>
</evidence>
<accession>A0A2A3EGJ9</accession>